<keyword evidence="2" id="KW-1185">Reference proteome</keyword>
<gene>
    <name evidence="1" type="ORF">EGM88_15730</name>
</gene>
<dbReference type="Proteomes" id="UP000270856">
    <property type="component" value="Unassembled WGS sequence"/>
</dbReference>
<dbReference type="AlphaFoldDB" id="A0A3N4N7C6"/>
<reference evidence="1 2" key="1">
    <citation type="submission" date="2018-11" db="EMBL/GenBank/DDBJ databases">
        <title>Aureibaculum marinum gen. nov., sp. nov., a member of the family Flavobacteriaceae isolated from the Bohai Sea.</title>
        <authorList>
            <person name="Ji X."/>
        </authorList>
    </citation>
    <scope>NUCLEOTIDE SEQUENCE [LARGE SCALE GENOMIC DNA]</scope>
    <source>
        <strain evidence="1 2">BH-SD17</strain>
    </source>
</reference>
<dbReference type="OrthoDB" id="1446576at2"/>
<comment type="caution">
    <text evidence="1">The sequence shown here is derived from an EMBL/GenBank/DDBJ whole genome shotgun (WGS) entry which is preliminary data.</text>
</comment>
<accession>A0A3N4N7C6</accession>
<dbReference type="RefSeq" id="WP_123899342.1">
    <property type="nucleotide sequence ID" value="NZ_RPFJ01000114.1"/>
</dbReference>
<dbReference type="EMBL" id="RPFJ01000114">
    <property type="protein sequence ID" value="RPD90067.1"/>
    <property type="molecule type" value="Genomic_DNA"/>
</dbReference>
<organism evidence="1 2">
    <name type="scientific">Aureibaculum marinum</name>
    <dbReference type="NCBI Taxonomy" id="2487930"/>
    <lineage>
        <taxon>Bacteria</taxon>
        <taxon>Pseudomonadati</taxon>
        <taxon>Bacteroidota</taxon>
        <taxon>Flavobacteriia</taxon>
        <taxon>Flavobacteriales</taxon>
        <taxon>Flavobacteriaceae</taxon>
        <taxon>Aureibaculum</taxon>
    </lineage>
</organism>
<evidence type="ECO:0000313" key="1">
    <source>
        <dbReference type="EMBL" id="RPD90067.1"/>
    </source>
</evidence>
<evidence type="ECO:0000313" key="2">
    <source>
        <dbReference type="Proteomes" id="UP000270856"/>
    </source>
</evidence>
<sequence>MRTLTITIIYLISLNVFSQKIKTQYFFINEKDSLIQKQESTKENKFQGYKIINEDRIIKEYIRSSKIDADDIEIDVFDSLSFTYNEKNDIIVTHSFIKNLNIIRTRKEFFKRNVDFDETKNRFIFIIPIKCNKYILRKVRPLISE</sequence>
<name>A0A3N4N7C6_9FLAO</name>
<proteinExistence type="predicted"/>
<protein>
    <submittedName>
        <fullName evidence="1">Uncharacterized protein</fullName>
    </submittedName>
</protein>